<keyword evidence="4 11" id="KW-0808">Transferase</keyword>
<dbReference type="EC" id="2.7.6.3" evidence="9"/>
<dbReference type="GO" id="GO:0046654">
    <property type="term" value="P:tetrahydrofolate biosynthetic process"/>
    <property type="evidence" value="ECO:0007669"/>
    <property type="project" value="UniProtKB-UniRule"/>
</dbReference>
<organism evidence="11 12">
    <name type="scientific">Mogibacterium kristiansenii</name>
    <dbReference type="NCBI Taxonomy" id="2606708"/>
    <lineage>
        <taxon>Bacteria</taxon>
        <taxon>Bacillati</taxon>
        <taxon>Bacillota</taxon>
        <taxon>Clostridia</taxon>
        <taxon>Peptostreptococcales</taxon>
        <taxon>Anaerovoracaceae</taxon>
        <taxon>Mogibacterium</taxon>
    </lineage>
</organism>
<evidence type="ECO:0000256" key="7">
    <source>
        <dbReference type="ARBA" id="ARBA00022840"/>
    </source>
</evidence>
<evidence type="ECO:0000256" key="3">
    <source>
        <dbReference type="ARBA" id="ARBA00009640"/>
    </source>
</evidence>
<evidence type="ECO:0000256" key="4">
    <source>
        <dbReference type="ARBA" id="ARBA00022679"/>
    </source>
</evidence>
<evidence type="ECO:0000256" key="8">
    <source>
        <dbReference type="ARBA" id="ARBA00022909"/>
    </source>
</evidence>
<sequence>MHRQDTIRIEGLEIFANHGVLPEENVLGQKFLVSCEMEVDIRPAGLSDRIEDSVNYAEVSQRIKQVMTENTFNLIEACAEHVAKAVLEMDERIRGVWIEISKPWAPVGLPLRTVAVSCERRRHEVFVALGSNLGDSRALIEEAVAKMDATAGIQVEAISTLIETEPYGVTDQPSFLNGAARITTLLTPHELLDELHRIEAEAGRERIIHWGPRTLDLDIIFYDDLVMSDDDLCIPHVDMHNRSFVIEPMKELAPYKMHPVLKKRMVEL</sequence>
<proteinExistence type="inferred from homology"/>
<dbReference type="Gene3D" id="3.30.1130.10">
    <property type="match status" value="1"/>
</dbReference>
<dbReference type="SUPFAM" id="SSF55620">
    <property type="entry name" value="Tetrahydrobiopterin biosynthesis enzymes-like"/>
    <property type="match status" value="1"/>
</dbReference>
<dbReference type="CDD" id="cd00483">
    <property type="entry name" value="HPPK"/>
    <property type="match status" value="1"/>
</dbReference>
<dbReference type="PANTHER" id="PTHR43071:SF1">
    <property type="entry name" value="2-AMINO-4-HYDROXY-6-HYDROXYMETHYLDIHYDROPTERIDINE PYROPHOSPHOKINASE"/>
    <property type="match status" value="1"/>
</dbReference>
<accession>A0A6N7XIN9</accession>
<dbReference type="NCBIfam" id="TIGR00525">
    <property type="entry name" value="folB"/>
    <property type="match status" value="1"/>
</dbReference>
<dbReference type="NCBIfam" id="TIGR00526">
    <property type="entry name" value="folB_dom"/>
    <property type="match status" value="1"/>
</dbReference>
<dbReference type="GO" id="GO:0004150">
    <property type="term" value="F:dihydroneopterin aldolase activity"/>
    <property type="evidence" value="ECO:0007669"/>
    <property type="project" value="UniProtKB-UniRule"/>
</dbReference>
<dbReference type="InterPro" id="IPR043133">
    <property type="entry name" value="GTP-CH-I_C/QueF"/>
</dbReference>
<dbReference type="SUPFAM" id="SSF55083">
    <property type="entry name" value="6-hydroxymethyl-7,8-dihydropterin pyrophosphokinase, HPPK"/>
    <property type="match status" value="1"/>
</dbReference>
<dbReference type="Pfam" id="PF01288">
    <property type="entry name" value="HPPK"/>
    <property type="match status" value="1"/>
</dbReference>
<dbReference type="GO" id="GO:0046656">
    <property type="term" value="P:folic acid biosynthetic process"/>
    <property type="evidence" value="ECO:0007669"/>
    <property type="project" value="UniProtKB-UniRule"/>
</dbReference>
<evidence type="ECO:0000256" key="9">
    <source>
        <dbReference type="RuleBase" id="RU362079"/>
    </source>
</evidence>
<keyword evidence="9" id="KW-0456">Lyase</keyword>
<dbReference type="SMART" id="SM00905">
    <property type="entry name" value="FolB"/>
    <property type="match status" value="1"/>
</dbReference>
<dbReference type="Pfam" id="PF02152">
    <property type="entry name" value="FolB"/>
    <property type="match status" value="1"/>
</dbReference>
<evidence type="ECO:0000256" key="5">
    <source>
        <dbReference type="ARBA" id="ARBA00022741"/>
    </source>
</evidence>
<evidence type="ECO:0000313" key="12">
    <source>
        <dbReference type="Proteomes" id="UP000469424"/>
    </source>
</evidence>
<dbReference type="PROSITE" id="PS00794">
    <property type="entry name" value="HPPK"/>
    <property type="match status" value="1"/>
</dbReference>
<dbReference type="InterPro" id="IPR006156">
    <property type="entry name" value="Dihydroneopterin_aldolase"/>
</dbReference>
<feature type="domain" description="7,8-dihydro-6-hydroxymethylpterin-pyrophosphokinase" evidence="10">
    <location>
        <begin position="209"/>
        <end position="220"/>
    </location>
</feature>
<comment type="similarity">
    <text evidence="9">Belongs to the DHNA family.</text>
</comment>
<dbReference type="UniPathway" id="UPA00077">
    <property type="reaction ID" value="UER00154"/>
</dbReference>
<evidence type="ECO:0000256" key="1">
    <source>
        <dbReference type="ARBA" id="ARBA00000198"/>
    </source>
</evidence>
<dbReference type="InterPro" id="IPR035907">
    <property type="entry name" value="Hppk_sf"/>
</dbReference>
<dbReference type="NCBIfam" id="TIGR01498">
    <property type="entry name" value="folK"/>
    <property type="match status" value="1"/>
</dbReference>
<evidence type="ECO:0000256" key="2">
    <source>
        <dbReference type="ARBA" id="ARBA00005051"/>
    </source>
</evidence>
<gene>
    <name evidence="11" type="primary">folK</name>
    <name evidence="11" type="ORF">FYJ65_05555</name>
</gene>
<keyword evidence="7" id="KW-0067">ATP-binding</keyword>
<evidence type="ECO:0000259" key="10">
    <source>
        <dbReference type="PROSITE" id="PS00794"/>
    </source>
</evidence>
<keyword evidence="6 11" id="KW-0418">Kinase</keyword>
<name>A0A6N7XIN9_9FIRM</name>
<dbReference type="GO" id="GO:0003848">
    <property type="term" value="F:2-amino-4-hydroxy-6-hydroxymethyldihydropteridine diphosphokinase activity"/>
    <property type="evidence" value="ECO:0007669"/>
    <property type="project" value="UniProtKB-EC"/>
</dbReference>
<dbReference type="Proteomes" id="UP000469424">
    <property type="component" value="Unassembled WGS sequence"/>
</dbReference>
<comment type="catalytic activity">
    <reaction evidence="1">
        <text>6-hydroxymethyl-7,8-dihydropterin + ATP = (7,8-dihydropterin-6-yl)methyl diphosphate + AMP + H(+)</text>
        <dbReference type="Rhea" id="RHEA:11412"/>
        <dbReference type="ChEBI" id="CHEBI:15378"/>
        <dbReference type="ChEBI" id="CHEBI:30616"/>
        <dbReference type="ChEBI" id="CHEBI:44841"/>
        <dbReference type="ChEBI" id="CHEBI:72950"/>
        <dbReference type="ChEBI" id="CHEBI:456215"/>
        <dbReference type="EC" id="2.7.6.3"/>
    </reaction>
</comment>
<comment type="similarity">
    <text evidence="3">In the N-terminal section; belongs to the DHNA family.</text>
</comment>
<keyword evidence="5" id="KW-0547">Nucleotide-binding</keyword>
<comment type="caution">
    <text evidence="11">The sequence shown here is derived from an EMBL/GenBank/DDBJ whole genome shotgun (WGS) entry which is preliminary data.</text>
</comment>
<comment type="pathway">
    <text evidence="2">Cofactor biosynthesis; tetrahydrofolate biosynthesis; 2-amino-4-hydroxy-6-hydroxymethyl-7,8-dihydropteridine diphosphate from 7,8-dihydroneopterin triphosphate: step 4/4.</text>
</comment>
<dbReference type="InterPro" id="IPR006157">
    <property type="entry name" value="FolB_dom"/>
</dbReference>
<dbReference type="RefSeq" id="WP_154554367.1">
    <property type="nucleotide sequence ID" value="NZ_VUNA01000009.1"/>
</dbReference>
<evidence type="ECO:0000256" key="6">
    <source>
        <dbReference type="ARBA" id="ARBA00022777"/>
    </source>
</evidence>
<evidence type="ECO:0000313" key="11">
    <source>
        <dbReference type="EMBL" id="MST70804.1"/>
    </source>
</evidence>
<comment type="pathway">
    <text evidence="9">Cofactor biosynthesis; tetrahydrofolate biosynthesis; 2-amino-4-hydroxy-6-hydroxymethyl-7,8-dihydropteridine diphosphate from 7,8-dihydroneopterin triphosphate: step 3/4.</text>
</comment>
<dbReference type="PANTHER" id="PTHR43071">
    <property type="entry name" value="2-AMINO-4-HYDROXY-6-HYDROXYMETHYLDIHYDROPTERIDINE PYROPHOSPHOKINASE"/>
    <property type="match status" value="1"/>
</dbReference>
<protein>
    <recommendedName>
        <fullName evidence="9">Bifunctional folate synthesis protein</fullName>
    </recommendedName>
    <domain>
        <recommendedName>
            <fullName evidence="9">Dihydroneopterin aldolase</fullName>
            <shortName evidence="9">DHNA</shortName>
            <ecNumber evidence="9">4.1.2.25</ecNumber>
        </recommendedName>
        <alternativeName>
            <fullName evidence="9">7,8-dihydroneopterin aldolase</fullName>
        </alternativeName>
    </domain>
    <domain>
        <recommendedName>
            <fullName evidence="9">2-amino-4-hydroxy-6-hydroxymethyldihydropteridine pyrophosphokinase</fullName>
            <ecNumber evidence="9">2.7.6.3</ecNumber>
        </recommendedName>
        <alternativeName>
            <fullName evidence="9">6-hydroxymethyl-7,8-dihydropterin pyrophosphokinase</fullName>
            <shortName evidence="9">PPPK</shortName>
        </alternativeName>
        <alternativeName>
            <fullName evidence="9">7,8-dihydro-6-hydroxymethylpterin pyrophosphokinase</fullName>
            <shortName evidence="9">HPPK</shortName>
        </alternativeName>
    </domain>
</protein>
<dbReference type="AlphaFoldDB" id="A0A6N7XIN9"/>
<dbReference type="GO" id="GO:0005524">
    <property type="term" value="F:ATP binding"/>
    <property type="evidence" value="ECO:0007669"/>
    <property type="project" value="UniProtKB-KW"/>
</dbReference>
<comment type="function">
    <text evidence="9">Catalyzes the conversion of 7,8-dihydroneopterin to 6-hydroxymethyl-7,8-dihydropterin.</text>
</comment>
<dbReference type="InterPro" id="IPR000550">
    <property type="entry name" value="Hppk"/>
</dbReference>
<dbReference type="Gene3D" id="3.30.70.560">
    <property type="entry name" value="7,8-Dihydro-6-hydroxymethylpterin-pyrophosphokinase HPPK"/>
    <property type="match status" value="1"/>
</dbReference>
<comment type="catalytic activity">
    <reaction evidence="9">
        <text>7,8-dihydroneopterin = 6-hydroxymethyl-7,8-dihydropterin + glycolaldehyde</text>
        <dbReference type="Rhea" id="RHEA:10540"/>
        <dbReference type="ChEBI" id="CHEBI:17001"/>
        <dbReference type="ChEBI" id="CHEBI:17071"/>
        <dbReference type="ChEBI" id="CHEBI:44841"/>
        <dbReference type="EC" id="4.1.2.25"/>
    </reaction>
</comment>
<dbReference type="GO" id="GO:0016301">
    <property type="term" value="F:kinase activity"/>
    <property type="evidence" value="ECO:0007669"/>
    <property type="project" value="UniProtKB-KW"/>
</dbReference>
<dbReference type="CDD" id="cd00534">
    <property type="entry name" value="DHNA_DHNTPE"/>
    <property type="match status" value="1"/>
</dbReference>
<dbReference type="EMBL" id="VUNA01000009">
    <property type="protein sequence ID" value="MST70804.1"/>
    <property type="molecule type" value="Genomic_DNA"/>
</dbReference>
<reference evidence="11 12" key="1">
    <citation type="submission" date="2019-08" db="EMBL/GenBank/DDBJ databases">
        <title>In-depth cultivation of the pig gut microbiome towards novel bacterial diversity and tailored functional studies.</title>
        <authorList>
            <person name="Wylensek D."/>
            <person name="Hitch T.C.A."/>
            <person name="Clavel T."/>
        </authorList>
    </citation>
    <scope>NUCLEOTIDE SEQUENCE [LARGE SCALE GENOMIC DNA]</scope>
    <source>
        <strain evidence="11 12">WCA-MUC-591-APC-4B</strain>
    </source>
</reference>
<keyword evidence="8 9" id="KW-0289">Folate biosynthesis</keyword>
<dbReference type="EC" id="4.1.2.25" evidence="9"/>
<keyword evidence="12" id="KW-1185">Reference proteome</keyword>